<keyword evidence="2" id="KW-0285">Flavoprotein</keyword>
<reference evidence="7 8" key="1">
    <citation type="submission" date="2015-10" db="EMBL/GenBank/DDBJ databases">
        <title>Full genome of DAOMC 229536 Phialocephala scopiformis, a fungal endophyte of spruce producing the potent anti-insectan compound rugulosin.</title>
        <authorList>
            <consortium name="DOE Joint Genome Institute"/>
            <person name="Walker A.K."/>
            <person name="Frasz S.L."/>
            <person name="Seifert K.A."/>
            <person name="Miller J.D."/>
            <person name="Mondo S.J."/>
            <person name="Labutti K."/>
            <person name="Lipzen A."/>
            <person name="Dockter R."/>
            <person name="Kennedy M."/>
            <person name="Grigoriev I.V."/>
            <person name="Spatafora J.W."/>
        </authorList>
    </citation>
    <scope>NUCLEOTIDE SEQUENCE [LARGE SCALE GENOMIC DNA]</scope>
    <source>
        <strain evidence="7 8">CBS 120377</strain>
    </source>
</reference>
<name>A0A132B7N3_MOLSC</name>
<dbReference type="Gene3D" id="3.50.50.60">
    <property type="entry name" value="FAD/NAD(P)-binding domain"/>
    <property type="match status" value="1"/>
</dbReference>
<dbReference type="SUPFAM" id="SSF54373">
    <property type="entry name" value="FAD-linked reductases, C-terminal domain"/>
    <property type="match status" value="1"/>
</dbReference>
<evidence type="ECO:0000256" key="2">
    <source>
        <dbReference type="ARBA" id="ARBA00022630"/>
    </source>
</evidence>
<organism evidence="7 8">
    <name type="scientific">Mollisia scopiformis</name>
    <name type="common">Conifer needle endophyte fungus</name>
    <name type="synonym">Phialocephala scopiformis</name>
    <dbReference type="NCBI Taxonomy" id="149040"/>
    <lineage>
        <taxon>Eukaryota</taxon>
        <taxon>Fungi</taxon>
        <taxon>Dikarya</taxon>
        <taxon>Ascomycota</taxon>
        <taxon>Pezizomycotina</taxon>
        <taxon>Leotiomycetes</taxon>
        <taxon>Helotiales</taxon>
        <taxon>Mollisiaceae</taxon>
        <taxon>Mollisia</taxon>
    </lineage>
</organism>
<dbReference type="OrthoDB" id="16820at2759"/>
<keyword evidence="8" id="KW-1185">Reference proteome</keyword>
<proteinExistence type="inferred from homology"/>
<dbReference type="InterPro" id="IPR036188">
    <property type="entry name" value="FAD/NAD-bd_sf"/>
</dbReference>
<dbReference type="GO" id="GO:0004497">
    <property type="term" value="F:monooxygenase activity"/>
    <property type="evidence" value="ECO:0007669"/>
    <property type="project" value="UniProtKB-KW"/>
</dbReference>
<dbReference type="InterPro" id="IPR050493">
    <property type="entry name" value="FAD-dep_Monooxygenase_BioMet"/>
</dbReference>
<evidence type="ECO:0000313" key="7">
    <source>
        <dbReference type="EMBL" id="KUJ07894.1"/>
    </source>
</evidence>
<dbReference type="RefSeq" id="XP_018062249.1">
    <property type="nucleotide sequence ID" value="XM_018211257.1"/>
</dbReference>
<dbReference type="GeneID" id="28820983"/>
<keyword evidence="3" id="KW-0274">FAD</keyword>
<evidence type="ECO:0000256" key="1">
    <source>
        <dbReference type="ARBA" id="ARBA00007992"/>
    </source>
</evidence>
<dbReference type="EMBL" id="KQ947438">
    <property type="protein sequence ID" value="KUJ07894.1"/>
    <property type="molecule type" value="Genomic_DNA"/>
</dbReference>
<dbReference type="Pfam" id="PF01494">
    <property type="entry name" value="FAD_binding_3"/>
    <property type="match status" value="1"/>
</dbReference>
<dbReference type="PANTHER" id="PTHR13789">
    <property type="entry name" value="MONOOXYGENASE"/>
    <property type="match status" value="1"/>
</dbReference>
<dbReference type="InParanoid" id="A0A132B7N3"/>
<protein>
    <submittedName>
        <fullName evidence="7">FAD/NAD(P)-binding domain-containing protein</fullName>
    </submittedName>
</protein>
<dbReference type="GO" id="GO:0071949">
    <property type="term" value="F:FAD binding"/>
    <property type="evidence" value="ECO:0007669"/>
    <property type="project" value="InterPro"/>
</dbReference>
<comment type="similarity">
    <text evidence="1">Belongs to the paxM FAD-dependent monooxygenase family.</text>
</comment>
<dbReference type="Proteomes" id="UP000070700">
    <property type="component" value="Unassembled WGS sequence"/>
</dbReference>
<keyword evidence="4" id="KW-0560">Oxidoreductase</keyword>
<dbReference type="AlphaFoldDB" id="A0A132B7N3"/>
<accession>A0A132B7N3</accession>
<keyword evidence="5" id="KW-0503">Monooxygenase</keyword>
<evidence type="ECO:0000256" key="5">
    <source>
        <dbReference type="ARBA" id="ARBA00023033"/>
    </source>
</evidence>
<evidence type="ECO:0000313" key="8">
    <source>
        <dbReference type="Proteomes" id="UP000070700"/>
    </source>
</evidence>
<dbReference type="SUPFAM" id="SSF51905">
    <property type="entry name" value="FAD/NAD(P)-binding domain"/>
    <property type="match status" value="1"/>
</dbReference>
<dbReference type="PANTHER" id="PTHR13789:SF147">
    <property type="entry name" value="PUTATIVE (AFU_ORTHOLOGUE AFUA_2G01950)-RELATED"/>
    <property type="match status" value="1"/>
</dbReference>
<evidence type="ECO:0000256" key="4">
    <source>
        <dbReference type="ARBA" id="ARBA00023002"/>
    </source>
</evidence>
<dbReference type="PRINTS" id="PR00420">
    <property type="entry name" value="RNGMNOXGNASE"/>
</dbReference>
<evidence type="ECO:0000256" key="3">
    <source>
        <dbReference type="ARBA" id="ARBA00022827"/>
    </source>
</evidence>
<dbReference type="KEGG" id="psco:LY89DRAFT_630961"/>
<dbReference type="InterPro" id="IPR002938">
    <property type="entry name" value="FAD-bd"/>
</dbReference>
<gene>
    <name evidence="7" type="ORF">LY89DRAFT_630961</name>
</gene>
<sequence>MSQVYSILVVGGGIGGLSAAIELTLKGHSVTVLERTSSLQSIGGGILISPQACKIIDTWGCFDRFLKLDVIRDKLQIWRYADGSLIGSNDFGWQKNVYGYPTLNITREDYQRLLYDRALELGVTVKFGCKVDTIDQAVPSITLADGELWKADLIIGADGIRSKVRTTVLGEVVDPRISDTAYICKISGDAMRADPLTAAIMAQPDPHGWLAPGRHVVASPAQWGKSYYIILILDKEHDRHPPIPEDARDWQTRGDIKELRKIFDDHEPKLRKILDMVDEENCKLWRVGMLPDLKTWISESGKVVLVGDAAHALNPYLALGAAMATEDVAVLSECLSRIISPSQIPIAMKAYETIRKPRAEKLKAASEFSGLEKHYPDGEKQRKRDELMMKSAGSQIAVPKKGEKNMHPSAWVHGYDARGHANTELDRLFGDDGTATFRNTVPDSFGEGLIA</sequence>
<feature type="domain" description="FAD-binding" evidence="6">
    <location>
        <begin position="6"/>
        <end position="363"/>
    </location>
</feature>
<evidence type="ECO:0000259" key="6">
    <source>
        <dbReference type="Pfam" id="PF01494"/>
    </source>
</evidence>